<comment type="function">
    <text evidence="1">Catalyzes the reversible oxidation of 3-phospho-D-glycerate to 3-phosphonooxypyruvate, the first step of the phosphorylated L-serine biosynthesis pathway. Also catalyzes the reversible oxidation of 2-hydroxyglutarate to 2-oxoglutarate.</text>
</comment>
<evidence type="ECO:0000256" key="7">
    <source>
        <dbReference type="ARBA" id="ARBA00023002"/>
    </source>
</evidence>
<dbReference type="InterPro" id="IPR002912">
    <property type="entry name" value="ACT_dom"/>
</dbReference>
<sequence length="387" mass="41817">MYQVKCLNPISPLGMELFSDQYQVTEDMSAADAILVRSAAMHDMELGDDLKAVARAGAGVNNIPLDKCAEKGIVVFNTPGANANGVKEAVIAGLLIAARDIIGGVNWVQSVKEDPDVAKLVEKGKKQFAGNEIKGKKIGVIGLGAIGVLVANACDRLGMEVYGYDPFISVDAAWNLSRNVHHISNLDDIYTNCDYITVHVPLMDSTKKMINEAAFYKMKSGVVLLNFARDLLVDEDALEAAIAHGKVKKYVTDFPNAKTANMANVIAIPHLGASTEESEDNCAMMAVKELRDFLENGNITHSVNYPDCSMGVCTCAGRIAVNHRNIPNMIAQLTSVCAADGVNIQDMINKSKGDWAYTMLDLSAPVSEKMVNDIRKIQGIVKVRVIK</sequence>
<reference evidence="14" key="1">
    <citation type="submission" date="2020-10" db="EMBL/GenBank/DDBJ databases">
        <authorList>
            <person name="Gilroy R."/>
        </authorList>
    </citation>
    <scope>NUCLEOTIDE SEQUENCE</scope>
    <source>
        <strain evidence="14">CHK178-757</strain>
    </source>
</reference>
<dbReference type="EC" id="1.1.1.399" evidence="4"/>
<evidence type="ECO:0000256" key="8">
    <source>
        <dbReference type="ARBA" id="ARBA00023027"/>
    </source>
</evidence>
<dbReference type="InterPro" id="IPR036291">
    <property type="entry name" value="NAD(P)-bd_dom_sf"/>
</dbReference>
<dbReference type="PROSITE" id="PS00065">
    <property type="entry name" value="D_2_HYDROXYACID_DH_1"/>
    <property type="match status" value="1"/>
</dbReference>
<dbReference type="Gene3D" id="3.30.70.260">
    <property type="match status" value="1"/>
</dbReference>
<dbReference type="Pfam" id="PF00389">
    <property type="entry name" value="2-Hacid_dh"/>
    <property type="match status" value="1"/>
</dbReference>
<keyword evidence="7 12" id="KW-0560">Oxidoreductase</keyword>
<dbReference type="EC" id="1.1.1.95" evidence="5"/>
<evidence type="ECO:0000256" key="10">
    <source>
        <dbReference type="ARBA" id="ARBA00048126"/>
    </source>
</evidence>
<proteinExistence type="inferred from homology"/>
<evidence type="ECO:0000313" key="14">
    <source>
        <dbReference type="EMBL" id="HIS46166.1"/>
    </source>
</evidence>
<dbReference type="AlphaFoldDB" id="A0A9D1F2E5"/>
<evidence type="ECO:0000256" key="3">
    <source>
        <dbReference type="ARBA" id="ARBA00005854"/>
    </source>
</evidence>
<dbReference type="Pfam" id="PF02826">
    <property type="entry name" value="2-Hacid_dh_C"/>
    <property type="match status" value="1"/>
</dbReference>
<dbReference type="GO" id="GO:0051287">
    <property type="term" value="F:NAD binding"/>
    <property type="evidence" value="ECO:0007669"/>
    <property type="project" value="InterPro"/>
</dbReference>
<evidence type="ECO:0000256" key="5">
    <source>
        <dbReference type="ARBA" id="ARBA00013143"/>
    </source>
</evidence>
<dbReference type="GO" id="GO:0004617">
    <property type="term" value="F:phosphoglycerate dehydrogenase activity"/>
    <property type="evidence" value="ECO:0007669"/>
    <property type="project" value="UniProtKB-EC"/>
</dbReference>
<comment type="caution">
    <text evidence="14">The sequence shown here is derived from an EMBL/GenBank/DDBJ whole genome shotgun (WGS) entry which is preliminary data.</text>
</comment>
<comment type="similarity">
    <text evidence="3 12">Belongs to the D-isomer specific 2-hydroxyacid dehydrogenase family.</text>
</comment>
<evidence type="ECO:0000256" key="9">
    <source>
        <dbReference type="ARBA" id="ARBA00030455"/>
    </source>
</evidence>
<dbReference type="SUPFAM" id="SSF51735">
    <property type="entry name" value="NAD(P)-binding Rossmann-fold domains"/>
    <property type="match status" value="1"/>
</dbReference>
<evidence type="ECO:0000259" key="13">
    <source>
        <dbReference type="PROSITE" id="PS51671"/>
    </source>
</evidence>
<comment type="pathway">
    <text evidence="2">Amino-acid biosynthesis; L-serine biosynthesis; L-serine from 3-phospho-D-glycerate: step 1/3.</text>
</comment>
<dbReference type="SUPFAM" id="SSF52283">
    <property type="entry name" value="Formate/glycerate dehydrogenase catalytic domain-like"/>
    <property type="match status" value="1"/>
</dbReference>
<dbReference type="PANTHER" id="PTHR42938:SF47">
    <property type="entry name" value="HYDROXYPYRUVATE REDUCTASE"/>
    <property type="match status" value="1"/>
</dbReference>
<comment type="catalytic activity">
    <reaction evidence="10">
        <text>(R)-2-hydroxyglutarate + NAD(+) = 2-oxoglutarate + NADH + H(+)</text>
        <dbReference type="Rhea" id="RHEA:49612"/>
        <dbReference type="ChEBI" id="CHEBI:15378"/>
        <dbReference type="ChEBI" id="CHEBI:15801"/>
        <dbReference type="ChEBI" id="CHEBI:16810"/>
        <dbReference type="ChEBI" id="CHEBI:57540"/>
        <dbReference type="ChEBI" id="CHEBI:57945"/>
        <dbReference type="EC" id="1.1.1.399"/>
    </reaction>
</comment>
<evidence type="ECO:0000256" key="2">
    <source>
        <dbReference type="ARBA" id="ARBA00005216"/>
    </source>
</evidence>
<dbReference type="InterPro" id="IPR045865">
    <property type="entry name" value="ACT-like_dom_sf"/>
</dbReference>
<dbReference type="Proteomes" id="UP000823927">
    <property type="component" value="Unassembled WGS sequence"/>
</dbReference>
<organism evidence="14 15">
    <name type="scientific">Candidatus Scybalocola faecigallinarum</name>
    <dbReference type="NCBI Taxonomy" id="2840941"/>
    <lineage>
        <taxon>Bacteria</taxon>
        <taxon>Bacillati</taxon>
        <taxon>Bacillota</taxon>
        <taxon>Clostridia</taxon>
        <taxon>Lachnospirales</taxon>
        <taxon>Lachnospiraceae</taxon>
        <taxon>Lachnospiraceae incertae sedis</taxon>
        <taxon>Candidatus Scybalocola (ex Gilroy et al. 2021)</taxon>
    </lineage>
</organism>
<dbReference type="InterPro" id="IPR006140">
    <property type="entry name" value="D-isomer_DH_NAD-bd"/>
</dbReference>
<dbReference type="PROSITE" id="PS51671">
    <property type="entry name" value="ACT"/>
    <property type="match status" value="1"/>
</dbReference>
<comment type="catalytic activity">
    <reaction evidence="11">
        <text>(2R)-3-phosphoglycerate + NAD(+) = 3-phosphooxypyruvate + NADH + H(+)</text>
        <dbReference type="Rhea" id="RHEA:12641"/>
        <dbReference type="ChEBI" id="CHEBI:15378"/>
        <dbReference type="ChEBI" id="CHEBI:18110"/>
        <dbReference type="ChEBI" id="CHEBI:57540"/>
        <dbReference type="ChEBI" id="CHEBI:57945"/>
        <dbReference type="ChEBI" id="CHEBI:58272"/>
        <dbReference type="EC" id="1.1.1.95"/>
    </reaction>
</comment>
<evidence type="ECO:0000256" key="6">
    <source>
        <dbReference type="ARBA" id="ARBA00021582"/>
    </source>
</evidence>
<dbReference type="EMBL" id="DVIT01000005">
    <property type="protein sequence ID" value="HIS46166.1"/>
    <property type="molecule type" value="Genomic_DNA"/>
</dbReference>
<evidence type="ECO:0000313" key="15">
    <source>
        <dbReference type="Proteomes" id="UP000823927"/>
    </source>
</evidence>
<name>A0A9D1F2E5_9FIRM</name>
<dbReference type="InterPro" id="IPR006139">
    <property type="entry name" value="D-isomer_2_OHA_DH_cat_dom"/>
</dbReference>
<evidence type="ECO:0000256" key="4">
    <source>
        <dbReference type="ARBA" id="ARBA00013001"/>
    </source>
</evidence>
<gene>
    <name evidence="14" type="ORF">IAB46_01155</name>
</gene>
<dbReference type="CDD" id="cd12174">
    <property type="entry name" value="PGDH_like_3"/>
    <property type="match status" value="1"/>
</dbReference>
<evidence type="ECO:0000256" key="11">
    <source>
        <dbReference type="ARBA" id="ARBA00048731"/>
    </source>
</evidence>
<protein>
    <recommendedName>
        <fullName evidence="6">D-3-phosphoglycerate dehydrogenase</fullName>
        <ecNumber evidence="4">1.1.1.399</ecNumber>
        <ecNumber evidence="5">1.1.1.95</ecNumber>
    </recommendedName>
    <alternativeName>
        <fullName evidence="9">2-oxoglutarate reductase</fullName>
    </alternativeName>
</protein>
<evidence type="ECO:0000256" key="12">
    <source>
        <dbReference type="RuleBase" id="RU003719"/>
    </source>
</evidence>
<accession>A0A9D1F2E5</accession>
<reference evidence="14" key="2">
    <citation type="journal article" date="2021" name="PeerJ">
        <title>Extensive microbial diversity within the chicken gut microbiome revealed by metagenomics and culture.</title>
        <authorList>
            <person name="Gilroy R."/>
            <person name="Ravi A."/>
            <person name="Getino M."/>
            <person name="Pursley I."/>
            <person name="Horton D.L."/>
            <person name="Alikhan N.F."/>
            <person name="Baker D."/>
            <person name="Gharbi K."/>
            <person name="Hall N."/>
            <person name="Watson M."/>
            <person name="Adriaenssens E.M."/>
            <person name="Foster-Nyarko E."/>
            <person name="Jarju S."/>
            <person name="Secka A."/>
            <person name="Antonio M."/>
            <person name="Oren A."/>
            <person name="Chaudhuri R.R."/>
            <person name="La Ragione R."/>
            <person name="Hildebrand F."/>
            <person name="Pallen M.J."/>
        </authorList>
    </citation>
    <scope>NUCLEOTIDE SEQUENCE</scope>
    <source>
        <strain evidence="14">CHK178-757</strain>
    </source>
</reference>
<dbReference type="Gene3D" id="3.40.50.720">
    <property type="entry name" value="NAD(P)-binding Rossmann-like Domain"/>
    <property type="match status" value="2"/>
</dbReference>
<feature type="domain" description="ACT" evidence="13">
    <location>
        <begin position="318"/>
        <end position="387"/>
    </location>
</feature>
<dbReference type="CDD" id="cd04901">
    <property type="entry name" value="ACT_3PGDH"/>
    <property type="match status" value="1"/>
</dbReference>
<dbReference type="InterPro" id="IPR029752">
    <property type="entry name" value="D-isomer_DH_CS1"/>
</dbReference>
<keyword evidence="8" id="KW-0520">NAD</keyword>
<dbReference type="SUPFAM" id="SSF55021">
    <property type="entry name" value="ACT-like"/>
    <property type="match status" value="1"/>
</dbReference>
<evidence type="ECO:0000256" key="1">
    <source>
        <dbReference type="ARBA" id="ARBA00003800"/>
    </source>
</evidence>
<dbReference type="PANTHER" id="PTHR42938">
    <property type="entry name" value="FORMATE DEHYDROGENASE 1"/>
    <property type="match status" value="1"/>
</dbReference>